<dbReference type="InterPro" id="IPR033906">
    <property type="entry name" value="Lipase_N"/>
</dbReference>
<organism evidence="7 8">
    <name type="scientific">Popillia japonica</name>
    <name type="common">Japanese beetle</name>
    <dbReference type="NCBI Taxonomy" id="7064"/>
    <lineage>
        <taxon>Eukaryota</taxon>
        <taxon>Metazoa</taxon>
        <taxon>Ecdysozoa</taxon>
        <taxon>Arthropoda</taxon>
        <taxon>Hexapoda</taxon>
        <taxon>Insecta</taxon>
        <taxon>Pterygota</taxon>
        <taxon>Neoptera</taxon>
        <taxon>Endopterygota</taxon>
        <taxon>Coleoptera</taxon>
        <taxon>Polyphaga</taxon>
        <taxon>Scarabaeiformia</taxon>
        <taxon>Scarabaeidae</taxon>
        <taxon>Rutelinae</taxon>
        <taxon>Popillia</taxon>
    </lineage>
</organism>
<comment type="caution">
    <text evidence="7">The sequence shown here is derived from an EMBL/GenBank/DDBJ whole genome shotgun (WGS) entry which is preliminary data.</text>
</comment>
<dbReference type="PRINTS" id="PR00821">
    <property type="entry name" value="TAGLIPASE"/>
</dbReference>
<comment type="subcellular location">
    <subcellularLocation>
        <location evidence="1">Secreted</location>
    </subcellularLocation>
</comment>
<evidence type="ECO:0000313" key="8">
    <source>
        <dbReference type="Proteomes" id="UP001458880"/>
    </source>
</evidence>
<evidence type="ECO:0000256" key="2">
    <source>
        <dbReference type="ARBA" id="ARBA00010701"/>
    </source>
</evidence>
<dbReference type="PRINTS" id="PR00825">
    <property type="entry name" value="DOLALLERGEN"/>
</dbReference>
<dbReference type="Gene3D" id="3.40.50.1820">
    <property type="entry name" value="alpha/beta hydrolase"/>
    <property type="match status" value="1"/>
</dbReference>
<feature type="domain" description="Lipase" evidence="6">
    <location>
        <begin position="61"/>
        <end position="339"/>
    </location>
</feature>
<dbReference type="Proteomes" id="UP001458880">
    <property type="component" value="Unassembled WGS sequence"/>
</dbReference>
<keyword evidence="3" id="KW-0964">Secreted</keyword>
<dbReference type="GO" id="GO:0016042">
    <property type="term" value="P:lipid catabolic process"/>
    <property type="evidence" value="ECO:0007669"/>
    <property type="project" value="TreeGrafter"/>
</dbReference>
<dbReference type="AlphaFoldDB" id="A0AAW1JVP6"/>
<dbReference type="InterPro" id="IPR029058">
    <property type="entry name" value="AB_hydrolase_fold"/>
</dbReference>
<sequence length="342" mass="37218">MQLLPHVLIISILVVNSSGVELKNGRRYNPQEEQITSDEYIIIPDGNGVPQFQHLKQDIRDVEINISDIKLYLHTSENPQGEVLSIDNFNDLLASNSYNPSIRNVFTIHGWISTIYSDVNTQTKAAILESGKPANVFIVDWAIPAGQFYTLAVWSIPPVSQIIAEYINKMIEEFGTQPSDFILVGHSLGAHLAGAIGANLNGSISQIVGLDPALPMFALNDTDSRLDETDAQTVHIVHTNGGFQGFDSSIGHADFFFNGGVKQPGCGPDILGSCSHARATDYYAESILSSGFRAVACSSYEEYKNGDCSGNQEVIFGGYPLDESIYGDFYLDTAEAAPFALD</sequence>
<evidence type="ECO:0000256" key="5">
    <source>
        <dbReference type="SAM" id="SignalP"/>
    </source>
</evidence>
<reference evidence="7 8" key="1">
    <citation type="journal article" date="2024" name="BMC Genomics">
        <title>De novo assembly and annotation of Popillia japonica's genome with initial clues to its potential as an invasive pest.</title>
        <authorList>
            <person name="Cucini C."/>
            <person name="Boschi S."/>
            <person name="Funari R."/>
            <person name="Cardaioli E."/>
            <person name="Iannotti N."/>
            <person name="Marturano G."/>
            <person name="Paoli F."/>
            <person name="Bruttini M."/>
            <person name="Carapelli A."/>
            <person name="Frati F."/>
            <person name="Nardi F."/>
        </authorList>
    </citation>
    <scope>NUCLEOTIDE SEQUENCE [LARGE SCALE GENOMIC DNA]</scope>
    <source>
        <strain evidence="7">DMR45628</strain>
    </source>
</reference>
<gene>
    <name evidence="7" type="ORF">QE152_g27063</name>
</gene>
<name>A0AAW1JVP6_POPJA</name>
<feature type="chain" id="PRO_5043878385" evidence="5">
    <location>
        <begin position="20"/>
        <end position="342"/>
    </location>
</feature>
<dbReference type="PANTHER" id="PTHR11610:SF190">
    <property type="entry name" value="VITELLOGENIN-3-LIKE PROTEIN"/>
    <property type="match status" value="1"/>
</dbReference>
<evidence type="ECO:0000256" key="1">
    <source>
        <dbReference type="ARBA" id="ARBA00004613"/>
    </source>
</evidence>
<dbReference type="SUPFAM" id="SSF53474">
    <property type="entry name" value="alpha/beta-Hydrolases"/>
    <property type="match status" value="1"/>
</dbReference>
<keyword evidence="8" id="KW-1185">Reference proteome</keyword>
<evidence type="ECO:0000259" key="6">
    <source>
        <dbReference type="Pfam" id="PF00151"/>
    </source>
</evidence>
<dbReference type="GO" id="GO:0005615">
    <property type="term" value="C:extracellular space"/>
    <property type="evidence" value="ECO:0007669"/>
    <property type="project" value="TreeGrafter"/>
</dbReference>
<dbReference type="InterPro" id="IPR013818">
    <property type="entry name" value="Lipase"/>
</dbReference>
<evidence type="ECO:0000256" key="3">
    <source>
        <dbReference type="ARBA" id="ARBA00022525"/>
    </source>
</evidence>
<feature type="signal peptide" evidence="5">
    <location>
        <begin position="1"/>
        <end position="19"/>
    </location>
</feature>
<dbReference type="GO" id="GO:0016298">
    <property type="term" value="F:lipase activity"/>
    <property type="evidence" value="ECO:0007669"/>
    <property type="project" value="InterPro"/>
</dbReference>
<keyword evidence="5" id="KW-0732">Signal</keyword>
<accession>A0AAW1JVP6</accession>
<comment type="similarity">
    <text evidence="2 4">Belongs to the AB hydrolase superfamily. Lipase family.</text>
</comment>
<dbReference type="InterPro" id="IPR000734">
    <property type="entry name" value="TAG_lipase"/>
</dbReference>
<protein>
    <submittedName>
        <fullName evidence="7">Lipase</fullName>
    </submittedName>
</protein>
<dbReference type="EMBL" id="JASPKY010000323">
    <property type="protein sequence ID" value="KAK9708700.1"/>
    <property type="molecule type" value="Genomic_DNA"/>
</dbReference>
<dbReference type="Pfam" id="PF00151">
    <property type="entry name" value="Lipase"/>
    <property type="match status" value="1"/>
</dbReference>
<evidence type="ECO:0000313" key="7">
    <source>
        <dbReference type="EMBL" id="KAK9708700.1"/>
    </source>
</evidence>
<dbReference type="CDD" id="cd00707">
    <property type="entry name" value="Pancreat_lipase_like"/>
    <property type="match status" value="1"/>
</dbReference>
<dbReference type="InterPro" id="IPR002334">
    <property type="entry name" value="Allerg_PlipaseA1"/>
</dbReference>
<evidence type="ECO:0000256" key="4">
    <source>
        <dbReference type="RuleBase" id="RU004262"/>
    </source>
</evidence>
<dbReference type="PANTHER" id="PTHR11610">
    <property type="entry name" value="LIPASE"/>
    <property type="match status" value="1"/>
</dbReference>
<proteinExistence type="inferred from homology"/>